<comment type="caution">
    <text evidence="2">The sequence shown here is derived from an EMBL/GenBank/DDBJ whole genome shotgun (WGS) entry which is preliminary data.</text>
</comment>
<dbReference type="PANTHER" id="PTHR35908">
    <property type="entry name" value="HYPOTHETICAL FUSION PROTEIN"/>
    <property type="match status" value="1"/>
</dbReference>
<dbReference type="Proteomes" id="UP000807371">
    <property type="component" value="Unassembled WGS sequence"/>
</dbReference>
<proteinExistence type="predicted"/>
<evidence type="ECO:0000313" key="2">
    <source>
        <dbReference type="EMBL" id="MBH5335472.1"/>
    </source>
</evidence>
<gene>
    <name evidence="2" type="ORF">IHE55_11965</name>
</gene>
<name>A0ABS0NJV1_9ACTN</name>
<feature type="domain" description="Glyoxalase-like" evidence="1">
    <location>
        <begin position="7"/>
        <end position="148"/>
    </location>
</feature>
<keyword evidence="3" id="KW-1185">Reference proteome</keyword>
<dbReference type="EMBL" id="JACYXC010000001">
    <property type="protein sequence ID" value="MBH5335472.1"/>
    <property type="molecule type" value="Genomic_DNA"/>
</dbReference>
<dbReference type="PANTHER" id="PTHR35908:SF1">
    <property type="entry name" value="CONSERVED PROTEIN"/>
    <property type="match status" value="1"/>
</dbReference>
<dbReference type="SUPFAM" id="SSF54593">
    <property type="entry name" value="Glyoxalase/Bleomycin resistance protein/Dihydroxybiphenyl dioxygenase"/>
    <property type="match status" value="1"/>
</dbReference>
<dbReference type="InterPro" id="IPR041581">
    <property type="entry name" value="Glyoxalase_6"/>
</dbReference>
<organism evidence="2 3">
    <name type="scientific">Streptomyces pactum</name>
    <dbReference type="NCBI Taxonomy" id="68249"/>
    <lineage>
        <taxon>Bacteria</taxon>
        <taxon>Bacillati</taxon>
        <taxon>Actinomycetota</taxon>
        <taxon>Actinomycetes</taxon>
        <taxon>Kitasatosporales</taxon>
        <taxon>Streptomycetaceae</taxon>
        <taxon>Streptomyces</taxon>
    </lineage>
</organism>
<dbReference type="RefSeq" id="WP_197991949.1">
    <property type="nucleotide sequence ID" value="NZ_JACYXC010000001.1"/>
</dbReference>
<dbReference type="InterPro" id="IPR029068">
    <property type="entry name" value="Glyas_Bleomycin-R_OHBP_Dase"/>
</dbReference>
<sequence>MALEWKLVIDVADPHRQAAFWAEALGYVLEDHSPQIEALLDRGVIGPEAVTEFGGRHAWRDLAAARHPDDPFDAHSGGGLGRRLLFQRVPEPKTGKNRLHIDVRAAPGEREDELARLVGLGATVVRRVTSAGGEWIILTDPEGHEFCLQ</sequence>
<reference evidence="2 3" key="1">
    <citation type="submission" date="2020-09" db="EMBL/GenBank/DDBJ databases">
        <title>Biosynthesis of the nuclear factor of activated T cells inhibitor NFAT-133 and its congeners in Streptomyces pactum.</title>
        <authorList>
            <person name="Zhou W."/>
            <person name="Posri P."/>
            <person name="Abugrain M.E."/>
            <person name="Weisberg A.J."/>
            <person name="Chang J.H."/>
            <person name="Mahmud T."/>
        </authorList>
    </citation>
    <scope>NUCLEOTIDE SEQUENCE [LARGE SCALE GENOMIC DNA]</scope>
    <source>
        <strain evidence="2 3">ATCC 27456</strain>
    </source>
</reference>
<evidence type="ECO:0000259" key="1">
    <source>
        <dbReference type="Pfam" id="PF18029"/>
    </source>
</evidence>
<evidence type="ECO:0000313" key="3">
    <source>
        <dbReference type="Proteomes" id="UP000807371"/>
    </source>
</evidence>
<protein>
    <recommendedName>
        <fullName evidence="1">Glyoxalase-like domain-containing protein</fullName>
    </recommendedName>
</protein>
<dbReference type="Pfam" id="PF18029">
    <property type="entry name" value="Glyoxalase_6"/>
    <property type="match status" value="1"/>
</dbReference>
<dbReference type="Gene3D" id="3.10.180.10">
    <property type="entry name" value="2,3-Dihydroxybiphenyl 1,2-Dioxygenase, domain 1"/>
    <property type="match status" value="1"/>
</dbReference>
<accession>A0ABS0NJV1</accession>